<proteinExistence type="predicted"/>
<dbReference type="EMBL" id="KB445572">
    <property type="protein sequence ID" value="EMD94484.1"/>
    <property type="molecule type" value="Genomic_DNA"/>
</dbReference>
<name>M2U7J6_COCH5</name>
<dbReference type="Proteomes" id="UP000016936">
    <property type="component" value="Unassembled WGS sequence"/>
</dbReference>
<gene>
    <name evidence="1" type="ORF">COCHEDRAFT_1020391</name>
</gene>
<sequence length="53" mass="6037">MIQLVVASSCHMIEQRMMCTCDEVQVGKLDENMNRLVDNVMSPFDVFRGKTAD</sequence>
<evidence type="ECO:0000313" key="1">
    <source>
        <dbReference type="EMBL" id="EMD94484.1"/>
    </source>
</evidence>
<reference evidence="2" key="2">
    <citation type="journal article" date="2013" name="PLoS Genet.">
        <title>Comparative genome structure, secondary metabolite, and effector coding capacity across Cochliobolus pathogens.</title>
        <authorList>
            <person name="Condon B.J."/>
            <person name="Leng Y."/>
            <person name="Wu D."/>
            <person name="Bushley K.E."/>
            <person name="Ohm R.A."/>
            <person name="Otillar R."/>
            <person name="Martin J."/>
            <person name="Schackwitz W."/>
            <person name="Grimwood J."/>
            <person name="MohdZainudin N."/>
            <person name="Xue C."/>
            <person name="Wang R."/>
            <person name="Manning V.A."/>
            <person name="Dhillon B."/>
            <person name="Tu Z.J."/>
            <person name="Steffenson B.J."/>
            <person name="Salamov A."/>
            <person name="Sun H."/>
            <person name="Lowry S."/>
            <person name="LaButti K."/>
            <person name="Han J."/>
            <person name="Copeland A."/>
            <person name="Lindquist E."/>
            <person name="Barry K."/>
            <person name="Schmutz J."/>
            <person name="Baker S.E."/>
            <person name="Ciuffetti L.M."/>
            <person name="Grigoriev I.V."/>
            <person name="Zhong S."/>
            <person name="Turgeon B.G."/>
        </authorList>
    </citation>
    <scope>NUCLEOTIDE SEQUENCE [LARGE SCALE GENOMIC DNA]</scope>
    <source>
        <strain evidence="2">C5 / ATCC 48332 / race O</strain>
    </source>
</reference>
<reference evidence="1 2" key="1">
    <citation type="journal article" date="2012" name="PLoS Pathog.">
        <title>Diverse lifestyles and strategies of plant pathogenesis encoded in the genomes of eighteen Dothideomycetes fungi.</title>
        <authorList>
            <person name="Ohm R.A."/>
            <person name="Feau N."/>
            <person name="Henrissat B."/>
            <person name="Schoch C.L."/>
            <person name="Horwitz B.A."/>
            <person name="Barry K.W."/>
            <person name="Condon B.J."/>
            <person name="Copeland A.C."/>
            <person name="Dhillon B."/>
            <person name="Glaser F."/>
            <person name="Hesse C.N."/>
            <person name="Kosti I."/>
            <person name="LaButti K."/>
            <person name="Lindquist E.A."/>
            <person name="Lucas S."/>
            <person name="Salamov A.A."/>
            <person name="Bradshaw R.E."/>
            <person name="Ciuffetti L."/>
            <person name="Hamelin R.C."/>
            <person name="Kema G.H.J."/>
            <person name="Lawrence C."/>
            <person name="Scott J.A."/>
            <person name="Spatafora J.W."/>
            <person name="Turgeon B.G."/>
            <person name="de Wit P.J.G.M."/>
            <person name="Zhong S."/>
            <person name="Goodwin S.B."/>
            <person name="Grigoriev I.V."/>
        </authorList>
    </citation>
    <scope>NUCLEOTIDE SEQUENCE [LARGE SCALE GENOMIC DNA]</scope>
    <source>
        <strain evidence="2">C5 / ATCC 48332 / race O</strain>
    </source>
</reference>
<dbReference type="AlphaFoldDB" id="M2U7J6"/>
<dbReference type="OrthoDB" id="10313242at2759"/>
<evidence type="ECO:0000313" key="2">
    <source>
        <dbReference type="Proteomes" id="UP000016936"/>
    </source>
</evidence>
<dbReference type="HOGENOM" id="CLU_3068313_0_0_1"/>
<protein>
    <submittedName>
        <fullName evidence="1">Uncharacterized protein</fullName>
    </submittedName>
</protein>
<organism evidence="1 2">
    <name type="scientific">Cochliobolus heterostrophus (strain C5 / ATCC 48332 / race O)</name>
    <name type="common">Southern corn leaf blight fungus</name>
    <name type="synonym">Bipolaris maydis</name>
    <dbReference type="NCBI Taxonomy" id="701091"/>
    <lineage>
        <taxon>Eukaryota</taxon>
        <taxon>Fungi</taxon>
        <taxon>Dikarya</taxon>
        <taxon>Ascomycota</taxon>
        <taxon>Pezizomycotina</taxon>
        <taxon>Dothideomycetes</taxon>
        <taxon>Pleosporomycetidae</taxon>
        <taxon>Pleosporales</taxon>
        <taxon>Pleosporineae</taxon>
        <taxon>Pleosporaceae</taxon>
        <taxon>Bipolaris</taxon>
    </lineage>
</organism>
<accession>M2U7J6</accession>
<keyword evidence="2" id="KW-1185">Reference proteome</keyword>